<name>A0A0N4VMQ1_ENTVE</name>
<keyword evidence="4" id="KW-1185">Reference proteome</keyword>
<reference evidence="3 4" key="2">
    <citation type="submission" date="2018-10" db="EMBL/GenBank/DDBJ databases">
        <authorList>
            <consortium name="Pathogen Informatics"/>
        </authorList>
    </citation>
    <scope>NUCLEOTIDE SEQUENCE [LARGE SCALE GENOMIC DNA]</scope>
</reference>
<evidence type="ECO:0000313" key="3">
    <source>
        <dbReference type="EMBL" id="VDD96695.1"/>
    </source>
</evidence>
<feature type="region of interest" description="Disordered" evidence="1">
    <location>
        <begin position="231"/>
        <end position="291"/>
    </location>
</feature>
<feature type="transmembrane region" description="Helical" evidence="2">
    <location>
        <begin position="85"/>
        <end position="108"/>
    </location>
</feature>
<evidence type="ECO:0000256" key="2">
    <source>
        <dbReference type="SAM" id="Phobius"/>
    </source>
</evidence>
<protein>
    <submittedName>
        <fullName evidence="5">Anoctamin</fullName>
    </submittedName>
</protein>
<feature type="compositionally biased region" description="Basic and acidic residues" evidence="1">
    <location>
        <begin position="280"/>
        <end position="291"/>
    </location>
</feature>
<keyword evidence="2" id="KW-0812">Transmembrane</keyword>
<accession>A0A0N4VMQ1</accession>
<evidence type="ECO:0000256" key="1">
    <source>
        <dbReference type="SAM" id="MobiDB-lite"/>
    </source>
</evidence>
<dbReference type="STRING" id="51028.A0A0N4VMQ1"/>
<reference evidence="5" key="1">
    <citation type="submission" date="2017-02" db="UniProtKB">
        <authorList>
            <consortium name="WormBaseParasite"/>
        </authorList>
    </citation>
    <scope>IDENTIFICATION</scope>
</reference>
<gene>
    <name evidence="3" type="ORF">EVEC_LOCUS11446</name>
</gene>
<organism evidence="5">
    <name type="scientific">Enterobius vermicularis</name>
    <name type="common">Human pinworm</name>
    <dbReference type="NCBI Taxonomy" id="51028"/>
    <lineage>
        <taxon>Eukaryota</taxon>
        <taxon>Metazoa</taxon>
        <taxon>Ecdysozoa</taxon>
        <taxon>Nematoda</taxon>
        <taxon>Chromadorea</taxon>
        <taxon>Rhabditida</taxon>
        <taxon>Spirurina</taxon>
        <taxon>Oxyuridomorpha</taxon>
        <taxon>Oxyuroidea</taxon>
        <taxon>Oxyuridae</taxon>
        <taxon>Enterobius</taxon>
    </lineage>
</organism>
<dbReference type="AlphaFoldDB" id="A0A0N4VMQ1"/>
<feature type="compositionally biased region" description="Basic and acidic residues" evidence="1">
    <location>
        <begin position="252"/>
        <end position="269"/>
    </location>
</feature>
<dbReference type="WBParaSite" id="EVEC_0001222801-mRNA-1">
    <property type="protein sequence ID" value="EVEC_0001222801-mRNA-1"/>
    <property type="gene ID" value="EVEC_0001222801"/>
</dbReference>
<keyword evidence="2" id="KW-1133">Transmembrane helix</keyword>
<evidence type="ECO:0000313" key="4">
    <source>
        <dbReference type="Proteomes" id="UP000274131"/>
    </source>
</evidence>
<dbReference type="EMBL" id="UXUI01012078">
    <property type="protein sequence ID" value="VDD96695.1"/>
    <property type="molecule type" value="Genomic_DNA"/>
</dbReference>
<dbReference type="Proteomes" id="UP000274131">
    <property type="component" value="Unassembled WGS sequence"/>
</dbReference>
<evidence type="ECO:0000313" key="5">
    <source>
        <dbReference type="WBParaSite" id="EVEC_0001222801-mRNA-1"/>
    </source>
</evidence>
<proteinExistence type="predicted"/>
<keyword evidence="2" id="KW-0472">Membrane</keyword>
<sequence>MAKNGITDVTRWEKQILQIYPPTTEPAQHTLITTVVLISCTLMGTCGNASQVCLQWYTKRFSIKNEDQSCTLFQFKEYVPKTKGIFPITSFIFAAGFLAVSLPFLYLIKVTETVLYEELGNDPNTLLQVITSSCSARYLSSMLTVANGSNFVIEFLVPLATILKISGSATPHWFNILLENCDLLLPGINASISWIPARYLSSYYVAYTSLDGPSGDTKLLVKQSCYHKSNTANTDSRKCQNHSAEKLPNLESHSHIEDLTSKAGMELERTNSLPTSKRLRQNDVQEMKTRP</sequence>